<protein>
    <submittedName>
        <fullName evidence="2">Alpha/beta fold hydrolase</fullName>
    </submittedName>
</protein>
<evidence type="ECO:0000313" key="2">
    <source>
        <dbReference type="EMBL" id="MFI7589197.1"/>
    </source>
</evidence>
<organism evidence="2 3">
    <name type="scientific">Spongisporangium articulatum</name>
    <dbReference type="NCBI Taxonomy" id="3362603"/>
    <lineage>
        <taxon>Bacteria</taxon>
        <taxon>Bacillati</taxon>
        <taxon>Actinomycetota</taxon>
        <taxon>Actinomycetes</taxon>
        <taxon>Kineosporiales</taxon>
        <taxon>Kineosporiaceae</taxon>
        <taxon>Spongisporangium</taxon>
    </lineage>
</organism>
<dbReference type="RefSeq" id="WP_398283682.1">
    <property type="nucleotide sequence ID" value="NZ_JBITLV010000007.1"/>
</dbReference>
<dbReference type="EMBL" id="JBITLV010000007">
    <property type="protein sequence ID" value="MFI7589197.1"/>
    <property type="molecule type" value="Genomic_DNA"/>
</dbReference>
<dbReference type="InterPro" id="IPR000073">
    <property type="entry name" value="AB_hydrolase_1"/>
</dbReference>
<keyword evidence="2" id="KW-0378">Hydrolase</keyword>
<dbReference type="PRINTS" id="PR00111">
    <property type="entry name" value="ABHYDROLASE"/>
</dbReference>
<dbReference type="Gene3D" id="3.40.50.1820">
    <property type="entry name" value="alpha/beta hydrolase"/>
    <property type="match status" value="1"/>
</dbReference>
<accession>A0ABW8AS50</accession>
<gene>
    <name evidence="2" type="ORF">ACIB24_19200</name>
</gene>
<sequence length="305" mass="32647">MPPEVTRWPGAEVDAGGVPVHVRRLGRAAAGDHGATRAVLVHGLGASASVWSDLGSLLAPHLSIEAVDLPGFGISPPPPGGDYSVLRFVRTLEAYLEATGGPAHVVGNSFGGLVTLALAVRRPDLVHTLTLISPAVPNLFPRGPVELGVAVTALPGGRRVLSRRWSTTSREQRADLMLAFRTGSSTAAQERWRTTVLTEIAEQEGARHSLDALVLTLRGLINSYLPHRRPTAWEAVRGLRVPTLTLWGDADALTPVRLGRRLSRAMPQAGYVELPGVGHMAHCEDPETVARLTLGHLERHGYLRS</sequence>
<dbReference type="PANTHER" id="PTHR46438">
    <property type="entry name" value="ALPHA/BETA-HYDROLASES SUPERFAMILY PROTEIN"/>
    <property type="match status" value="1"/>
</dbReference>
<dbReference type="InterPro" id="IPR000639">
    <property type="entry name" value="Epox_hydrolase-like"/>
</dbReference>
<reference evidence="2 3" key="1">
    <citation type="submission" date="2024-10" db="EMBL/GenBank/DDBJ databases">
        <title>The Natural Products Discovery Center: Release of the First 8490 Sequenced Strains for Exploring Actinobacteria Biosynthetic Diversity.</title>
        <authorList>
            <person name="Kalkreuter E."/>
            <person name="Kautsar S.A."/>
            <person name="Yang D."/>
            <person name="Bader C.D."/>
            <person name="Teijaro C.N."/>
            <person name="Fluegel L."/>
            <person name="Davis C.M."/>
            <person name="Simpson J.R."/>
            <person name="Lauterbach L."/>
            <person name="Steele A.D."/>
            <person name="Gui C."/>
            <person name="Meng S."/>
            <person name="Li G."/>
            <person name="Viehrig K."/>
            <person name="Ye F."/>
            <person name="Su P."/>
            <person name="Kiefer A.F."/>
            <person name="Nichols A."/>
            <person name="Cepeda A.J."/>
            <person name="Yan W."/>
            <person name="Fan B."/>
            <person name="Jiang Y."/>
            <person name="Adhikari A."/>
            <person name="Zheng C.-J."/>
            <person name="Schuster L."/>
            <person name="Cowan T.M."/>
            <person name="Smanski M.J."/>
            <person name="Chevrette M.G."/>
            <person name="De Carvalho L.P.S."/>
            <person name="Shen B."/>
        </authorList>
    </citation>
    <scope>NUCLEOTIDE SEQUENCE [LARGE SCALE GENOMIC DNA]</scope>
    <source>
        <strain evidence="2 3">NPDC049639</strain>
    </source>
</reference>
<dbReference type="PRINTS" id="PR00412">
    <property type="entry name" value="EPOXHYDRLASE"/>
</dbReference>
<keyword evidence="3" id="KW-1185">Reference proteome</keyword>
<dbReference type="Pfam" id="PF12697">
    <property type="entry name" value="Abhydrolase_6"/>
    <property type="match status" value="1"/>
</dbReference>
<proteinExistence type="predicted"/>
<feature type="domain" description="AB hydrolase-1" evidence="1">
    <location>
        <begin position="39"/>
        <end position="291"/>
    </location>
</feature>
<comment type="caution">
    <text evidence="2">The sequence shown here is derived from an EMBL/GenBank/DDBJ whole genome shotgun (WGS) entry which is preliminary data.</text>
</comment>
<dbReference type="SUPFAM" id="SSF53474">
    <property type="entry name" value="alpha/beta-Hydrolases"/>
    <property type="match status" value="1"/>
</dbReference>
<evidence type="ECO:0000259" key="1">
    <source>
        <dbReference type="Pfam" id="PF12697"/>
    </source>
</evidence>
<dbReference type="Proteomes" id="UP001612915">
    <property type="component" value="Unassembled WGS sequence"/>
</dbReference>
<evidence type="ECO:0000313" key="3">
    <source>
        <dbReference type="Proteomes" id="UP001612915"/>
    </source>
</evidence>
<dbReference type="GO" id="GO:0016787">
    <property type="term" value="F:hydrolase activity"/>
    <property type="evidence" value="ECO:0007669"/>
    <property type="project" value="UniProtKB-KW"/>
</dbReference>
<dbReference type="InterPro" id="IPR029058">
    <property type="entry name" value="AB_hydrolase_fold"/>
</dbReference>
<dbReference type="PANTHER" id="PTHR46438:SF11">
    <property type="entry name" value="LIPASE-RELATED"/>
    <property type="match status" value="1"/>
</dbReference>
<name>A0ABW8AS50_9ACTN</name>